<accession>A0A1G4AS13</accession>
<dbReference type="AlphaFoldDB" id="A0A1G4AS13"/>
<keyword evidence="2" id="KW-0812">Transmembrane</keyword>
<dbReference type="RefSeq" id="XP_022469121.1">
    <property type="nucleotide sequence ID" value="XM_022624355.1"/>
</dbReference>
<dbReference type="Proteomes" id="UP000176998">
    <property type="component" value="Unassembled WGS sequence"/>
</dbReference>
<dbReference type="GeneID" id="34565865"/>
<keyword evidence="3" id="KW-0732">Signal</keyword>
<evidence type="ECO:0000256" key="2">
    <source>
        <dbReference type="SAM" id="Phobius"/>
    </source>
</evidence>
<evidence type="ECO:0000313" key="5">
    <source>
        <dbReference type="Proteomes" id="UP000176998"/>
    </source>
</evidence>
<protein>
    <recommendedName>
        <fullName evidence="6">Mid2 domain-containing protein</fullName>
    </recommendedName>
</protein>
<keyword evidence="2" id="KW-1133">Transmembrane helix</keyword>
<comment type="caution">
    <text evidence="4">The sequence shown here is derived from an EMBL/GenBank/DDBJ whole genome shotgun (WGS) entry which is preliminary data.</text>
</comment>
<keyword evidence="2" id="KW-0472">Membrane</keyword>
<proteinExistence type="predicted"/>
<feature type="transmembrane region" description="Helical" evidence="2">
    <location>
        <begin position="204"/>
        <end position="225"/>
    </location>
</feature>
<gene>
    <name evidence="4" type="ORF">CORC01_12737</name>
</gene>
<evidence type="ECO:0000313" key="4">
    <source>
        <dbReference type="EMBL" id="OHE91949.1"/>
    </source>
</evidence>
<keyword evidence="5" id="KW-1185">Reference proteome</keyword>
<dbReference type="OrthoDB" id="5390143at2759"/>
<organism evidence="4 5">
    <name type="scientific">Colletotrichum orchidophilum</name>
    <dbReference type="NCBI Taxonomy" id="1209926"/>
    <lineage>
        <taxon>Eukaryota</taxon>
        <taxon>Fungi</taxon>
        <taxon>Dikarya</taxon>
        <taxon>Ascomycota</taxon>
        <taxon>Pezizomycotina</taxon>
        <taxon>Sordariomycetes</taxon>
        <taxon>Hypocreomycetidae</taxon>
        <taxon>Glomerellales</taxon>
        <taxon>Glomerellaceae</taxon>
        <taxon>Colletotrichum</taxon>
    </lineage>
</organism>
<feature type="compositionally biased region" description="Low complexity" evidence="1">
    <location>
        <begin position="158"/>
        <end position="170"/>
    </location>
</feature>
<dbReference type="EMBL" id="MJBS01000164">
    <property type="protein sequence ID" value="OHE91949.1"/>
    <property type="molecule type" value="Genomic_DNA"/>
</dbReference>
<feature type="chain" id="PRO_5009602037" description="Mid2 domain-containing protein" evidence="3">
    <location>
        <begin position="18"/>
        <end position="283"/>
    </location>
</feature>
<reference evidence="4 5" key="1">
    <citation type="submission" date="2016-09" db="EMBL/GenBank/DDBJ databases">
        <authorList>
            <person name="Capua I."/>
            <person name="De Benedictis P."/>
            <person name="Joannis T."/>
            <person name="Lombin L.H."/>
            <person name="Cattoli G."/>
        </authorList>
    </citation>
    <scope>NUCLEOTIDE SEQUENCE [LARGE SCALE GENOMIC DNA]</scope>
    <source>
        <strain evidence="4 5">IMI 309357</strain>
    </source>
</reference>
<sequence length="283" mass="30566">MLFAVILSLSLIPCLYAQFFNPVQRREVWRIGEQKIITYNTKFRNYTIALWQQSLVADAATIGDILFSIQDGSGPAKELTWTVETNNLDLDSSNVFFLWLFEGDLSHQGNFDFQQMSSAYFNITDELPIPKVTLTSIVDTTSMTQTSELPTSTQLPPSESSAETSTQQTTIDGGKTVSTGTPTASASQGSRAEPSGGLPVGAQAGIGVGVGIIGITCVICAITWCRYLRKHQKALHDLQEMALSQPPAYTHGSAGAAPATVEAHQSPVRSNGYYISPKPVEIA</sequence>
<dbReference type="STRING" id="1209926.A0A1G4AS13"/>
<feature type="region of interest" description="Disordered" evidence="1">
    <location>
        <begin position="143"/>
        <end position="196"/>
    </location>
</feature>
<feature type="compositionally biased region" description="Polar residues" evidence="1">
    <location>
        <begin position="176"/>
        <end position="190"/>
    </location>
</feature>
<evidence type="ECO:0000256" key="1">
    <source>
        <dbReference type="SAM" id="MobiDB-lite"/>
    </source>
</evidence>
<feature type="signal peptide" evidence="3">
    <location>
        <begin position="1"/>
        <end position="17"/>
    </location>
</feature>
<name>A0A1G4AS13_9PEZI</name>
<feature type="compositionally biased region" description="Polar residues" evidence="1">
    <location>
        <begin position="143"/>
        <end position="157"/>
    </location>
</feature>
<evidence type="ECO:0008006" key="6">
    <source>
        <dbReference type="Google" id="ProtNLM"/>
    </source>
</evidence>
<evidence type="ECO:0000256" key="3">
    <source>
        <dbReference type="SAM" id="SignalP"/>
    </source>
</evidence>